<evidence type="ECO:0000259" key="1">
    <source>
        <dbReference type="PROSITE" id="PS50914"/>
    </source>
</evidence>
<dbReference type="InterPro" id="IPR007055">
    <property type="entry name" value="BON_dom"/>
</dbReference>
<sequence length="90" mass="9139">MTGSPNTANPRGNAATAADVALQAALCSRLWDAGLDMSEVAVDVAQGRVTLRGAIGAQADCDAVEACVRGCDGVREIVNRIQVAPDRTGG</sequence>
<dbReference type="Pfam" id="PF04972">
    <property type="entry name" value="BON"/>
    <property type="match status" value="1"/>
</dbReference>
<gene>
    <name evidence="2" type="ORF">CNECB9_2340002</name>
</gene>
<name>A0A1K0IDG8_CUPNE</name>
<dbReference type="Gene3D" id="3.30.1340.30">
    <property type="match status" value="1"/>
</dbReference>
<dbReference type="AlphaFoldDB" id="A0A1K0IDG8"/>
<feature type="domain" description="BON" evidence="1">
    <location>
        <begin position="17"/>
        <end position="85"/>
    </location>
</feature>
<organism evidence="2">
    <name type="scientific">Cupriavidus necator</name>
    <name type="common">Alcaligenes eutrophus</name>
    <name type="synonym">Ralstonia eutropha</name>
    <dbReference type="NCBI Taxonomy" id="106590"/>
    <lineage>
        <taxon>Bacteria</taxon>
        <taxon>Pseudomonadati</taxon>
        <taxon>Pseudomonadota</taxon>
        <taxon>Betaproteobacteria</taxon>
        <taxon>Burkholderiales</taxon>
        <taxon>Burkholderiaceae</taxon>
        <taxon>Cupriavidus</taxon>
    </lineage>
</organism>
<dbReference type="PROSITE" id="PS50914">
    <property type="entry name" value="BON"/>
    <property type="match status" value="1"/>
</dbReference>
<proteinExistence type="predicted"/>
<dbReference type="RefSeq" id="WP_340523735.1">
    <property type="nucleotide sequence ID" value="NZ_FMSH01000151.1"/>
</dbReference>
<evidence type="ECO:0000313" key="2">
    <source>
        <dbReference type="EMBL" id="SCU75357.1"/>
    </source>
</evidence>
<protein>
    <recommendedName>
        <fullName evidence="1">BON domain-containing protein</fullName>
    </recommendedName>
</protein>
<dbReference type="EMBL" id="FMSH01000151">
    <property type="protein sequence ID" value="SCU75357.1"/>
    <property type="molecule type" value="Genomic_DNA"/>
</dbReference>
<reference evidence="2" key="1">
    <citation type="submission" date="2016-09" db="EMBL/GenBank/DDBJ databases">
        <authorList>
            <person name="Capua I."/>
            <person name="De Benedictis P."/>
            <person name="Joannis T."/>
            <person name="Lombin L.H."/>
            <person name="Cattoli G."/>
        </authorList>
    </citation>
    <scope>NUCLEOTIDE SEQUENCE</scope>
    <source>
        <strain evidence="2">B9</strain>
    </source>
</reference>
<accession>A0A1K0IDG8</accession>